<feature type="signal peptide" evidence="1">
    <location>
        <begin position="1"/>
        <end position="19"/>
    </location>
</feature>
<dbReference type="eggNOG" id="ENOG502Z7JD">
    <property type="taxonomic scope" value="Bacteria"/>
</dbReference>
<dbReference type="EMBL" id="FM954972">
    <property type="protein sequence ID" value="CAV17949.1"/>
    <property type="molecule type" value="Genomic_DNA"/>
</dbReference>
<gene>
    <name evidence="2" type="ordered locus">VS_0934</name>
</gene>
<dbReference type="Pfam" id="PF11207">
    <property type="entry name" value="DUF2989"/>
    <property type="match status" value="1"/>
</dbReference>
<name>B7VLB4_VIBA3</name>
<organism evidence="2 3">
    <name type="scientific">Vibrio atlanticus (strain LGP32)</name>
    <name type="common">Vibrio splendidus (strain Mel32)</name>
    <dbReference type="NCBI Taxonomy" id="575788"/>
    <lineage>
        <taxon>Bacteria</taxon>
        <taxon>Pseudomonadati</taxon>
        <taxon>Pseudomonadota</taxon>
        <taxon>Gammaproteobacteria</taxon>
        <taxon>Vibrionales</taxon>
        <taxon>Vibrionaceae</taxon>
        <taxon>Vibrio</taxon>
    </lineage>
</organism>
<reference evidence="2 3" key="1">
    <citation type="submission" date="2009-02" db="EMBL/GenBank/DDBJ databases">
        <title>Vibrio splendidus str. LGP32 complete genome.</title>
        <authorList>
            <person name="Mazel D."/>
            <person name="Le Roux F."/>
        </authorList>
    </citation>
    <scope>NUCLEOTIDE SEQUENCE [LARGE SCALE GENOMIC DNA]</scope>
    <source>
        <strain evidence="2 3">LGP32</strain>
    </source>
</reference>
<dbReference type="PROSITE" id="PS51257">
    <property type="entry name" value="PROKAR_LIPOPROTEIN"/>
    <property type="match status" value="1"/>
</dbReference>
<evidence type="ECO:0000313" key="3">
    <source>
        <dbReference type="Proteomes" id="UP000009100"/>
    </source>
</evidence>
<dbReference type="InterPro" id="IPR021372">
    <property type="entry name" value="DUF2989"/>
</dbReference>
<sequence>MKIMKWLVLSLLPFTLVGCFDGNKNTAQLCESNPWLQCEKLNMNDGQCRVARTDLVWHRFEAKENPSDTNKIKEFELVSAYKKCLELAAQIETIDQSKLQERRFISLMNSIEESERIVNELSRSNTPETLYFMWSQTGDTNARRSFLQLEGTEALNTAEMQYALATFYTTRDHEKTLKLLNNALTLSNGSKVNTEIFKSMASINHSLGHMEKAYVWAMVAKNFDVPIASEAELTVLYRFDESTYEQLNEDADNIVDAIEDEVYSPSIVPRY</sequence>
<evidence type="ECO:0000313" key="2">
    <source>
        <dbReference type="EMBL" id="CAV17949.1"/>
    </source>
</evidence>
<dbReference type="Proteomes" id="UP000009100">
    <property type="component" value="Chromosome 1"/>
</dbReference>
<accession>B7VLB4</accession>
<evidence type="ECO:0008006" key="4">
    <source>
        <dbReference type="Google" id="ProtNLM"/>
    </source>
</evidence>
<keyword evidence="1" id="KW-0732">Signal</keyword>
<feature type="chain" id="PRO_5002865392" description="DUF2989 domain-containing protein" evidence="1">
    <location>
        <begin position="20"/>
        <end position="271"/>
    </location>
</feature>
<evidence type="ECO:0000256" key="1">
    <source>
        <dbReference type="SAM" id="SignalP"/>
    </source>
</evidence>
<dbReference type="AlphaFoldDB" id="B7VLB4"/>
<dbReference type="STRING" id="575788.VS_0934"/>
<proteinExistence type="predicted"/>
<dbReference type="KEGG" id="vsp:VS_0934"/>
<protein>
    <recommendedName>
        <fullName evidence="4">DUF2989 domain-containing protein</fullName>
    </recommendedName>
</protein>
<dbReference type="HOGENOM" id="CLU_086975_1_0_6"/>